<dbReference type="RefSeq" id="WP_145263157.1">
    <property type="nucleotide sequence ID" value="NZ_CP036279.1"/>
</dbReference>
<dbReference type="KEGG" id="knv:Pan216_56380"/>
<dbReference type="EC" id="2.1.1.80" evidence="2"/>
<accession>A0A518BCP1</accession>
<dbReference type="SMART" id="SM00138">
    <property type="entry name" value="MeTrc"/>
    <property type="match status" value="1"/>
</dbReference>
<dbReference type="InterPro" id="IPR050903">
    <property type="entry name" value="Bact_Chemotaxis_MeTrfase"/>
</dbReference>
<evidence type="ECO:0000256" key="1">
    <source>
        <dbReference type="ARBA" id="ARBA00001541"/>
    </source>
</evidence>
<evidence type="ECO:0000256" key="2">
    <source>
        <dbReference type="ARBA" id="ARBA00012534"/>
    </source>
</evidence>
<organism evidence="7 8">
    <name type="scientific">Kolteria novifilia</name>
    <dbReference type="NCBI Taxonomy" id="2527975"/>
    <lineage>
        <taxon>Bacteria</taxon>
        <taxon>Pseudomonadati</taxon>
        <taxon>Planctomycetota</taxon>
        <taxon>Planctomycetia</taxon>
        <taxon>Kolteriales</taxon>
        <taxon>Kolteriaceae</taxon>
        <taxon>Kolteria</taxon>
    </lineage>
</organism>
<dbReference type="EMBL" id="CP036279">
    <property type="protein sequence ID" value="QDU64746.1"/>
    <property type="molecule type" value="Genomic_DNA"/>
</dbReference>
<dbReference type="InterPro" id="IPR022642">
    <property type="entry name" value="CheR_C"/>
</dbReference>
<evidence type="ECO:0000313" key="8">
    <source>
        <dbReference type="Proteomes" id="UP000317093"/>
    </source>
</evidence>
<dbReference type="InterPro" id="IPR022641">
    <property type="entry name" value="CheR_N"/>
</dbReference>
<dbReference type="CDD" id="cd02440">
    <property type="entry name" value="AdoMet_MTases"/>
    <property type="match status" value="1"/>
</dbReference>
<reference evidence="7 8" key="1">
    <citation type="submission" date="2019-02" db="EMBL/GenBank/DDBJ databases">
        <title>Deep-cultivation of Planctomycetes and their phenomic and genomic characterization uncovers novel biology.</title>
        <authorList>
            <person name="Wiegand S."/>
            <person name="Jogler M."/>
            <person name="Boedeker C."/>
            <person name="Pinto D."/>
            <person name="Vollmers J."/>
            <person name="Rivas-Marin E."/>
            <person name="Kohn T."/>
            <person name="Peeters S.H."/>
            <person name="Heuer A."/>
            <person name="Rast P."/>
            <person name="Oberbeckmann S."/>
            <person name="Bunk B."/>
            <person name="Jeske O."/>
            <person name="Meyerdierks A."/>
            <person name="Storesund J.E."/>
            <person name="Kallscheuer N."/>
            <person name="Luecker S."/>
            <person name="Lage O.M."/>
            <person name="Pohl T."/>
            <person name="Merkel B.J."/>
            <person name="Hornburger P."/>
            <person name="Mueller R.-W."/>
            <person name="Bruemmer F."/>
            <person name="Labrenz M."/>
            <person name="Spormann A.M."/>
            <person name="Op den Camp H."/>
            <person name="Overmann J."/>
            <person name="Amann R."/>
            <person name="Jetten M.S.M."/>
            <person name="Mascher T."/>
            <person name="Medema M.H."/>
            <person name="Devos D.P."/>
            <person name="Kaster A.-K."/>
            <person name="Ovreas L."/>
            <person name="Rohde M."/>
            <person name="Galperin M.Y."/>
            <person name="Jogler C."/>
        </authorList>
    </citation>
    <scope>NUCLEOTIDE SEQUENCE [LARGE SCALE GENOMIC DNA]</scope>
    <source>
        <strain evidence="7 8">Pan216</strain>
    </source>
</reference>
<evidence type="ECO:0000313" key="7">
    <source>
        <dbReference type="EMBL" id="QDU64746.1"/>
    </source>
</evidence>
<dbReference type="Proteomes" id="UP000317093">
    <property type="component" value="Chromosome"/>
</dbReference>
<dbReference type="Gene3D" id="3.40.50.150">
    <property type="entry name" value="Vaccinia Virus protein VP39"/>
    <property type="match status" value="1"/>
</dbReference>
<dbReference type="OrthoDB" id="288469at2"/>
<gene>
    <name evidence="7" type="primary">cheR</name>
    <name evidence="7" type="ORF">Pan216_56380</name>
</gene>
<keyword evidence="5" id="KW-0949">S-adenosyl-L-methionine</keyword>
<dbReference type="PANTHER" id="PTHR24422">
    <property type="entry name" value="CHEMOTAXIS PROTEIN METHYLTRANSFERASE"/>
    <property type="match status" value="1"/>
</dbReference>
<dbReference type="SUPFAM" id="SSF53335">
    <property type="entry name" value="S-adenosyl-L-methionine-dependent methyltransferases"/>
    <property type="match status" value="1"/>
</dbReference>
<dbReference type="PIRSF" id="PIRSF000410">
    <property type="entry name" value="CheR"/>
    <property type="match status" value="1"/>
</dbReference>
<comment type="catalytic activity">
    <reaction evidence="1">
        <text>L-glutamyl-[protein] + S-adenosyl-L-methionine = [protein]-L-glutamate 5-O-methyl ester + S-adenosyl-L-homocysteine</text>
        <dbReference type="Rhea" id="RHEA:24452"/>
        <dbReference type="Rhea" id="RHEA-COMP:10208"/>
        <dbReference type="Rhea" id="RHEA-COMP:10311"/>
        <dbReference type="ChEBI" id="CHEBI:29973"/>
        <dbReference type="ChEBI" id="CHEBI:57856"/>
        <dbReference type="ChEBI" id="CHEBI:59789"/>
        <dbReference type="ChEBI" id="CHEBI:82795"/>
        <dbReference type="EC" id="2.1.1.80"/>
    </reaction>
</comment>
<dbReference type="InterPro" id="IPR026024">
    <property type="entry name" value="Chemotaxis_MeTrfase_CheR"/>
</dbReference>
<dbReference type="SUPFAM" id="SSF47757">
    <property type="entry name" value="Chemotaxis receptor methyltransferase CheR, N-terminal domain"/>
    <property type="match status" value="1"/>
</dbReference>
<dbReference type="PRINTS" id="PR00996">
    <property type="entry name" value="CHERMTFRASE"/>
</dbReference>
<evidence type="ECO:0000256" key="3">
    <source>
        <dbReference type="ARBA" id="ARBA00022603"/>
    </source>
</evidence>
<evidence type="ECO:0000259" key="6">
    <source>
        <dbReference type="PROSITE" id="PS50123"/>
    </source>
</evidence>
<dbReference type="Gene3D" id="1.10.155.10">
    <property type="entry name" value="Chemotaxis receptor methyltransferase CheR, N-terminal domain"/>
    <property type="match status" value="1"/>
</dbReference>
<dbReference type="PROSITE" id="PS50123">
    <property type="entry name" value="CHER"/>
    <property type="match status" value="1"/>
</dbReference>
<dbReference type="InterPro" id="IPR000780">
    <property type="entry name" value="CheR_MeTrfase"/>
</dbReference>
<keyword evidence="3 7" id="KW-0489">Methyltransferase</keyword>
<keyword evidence="4 7" id="KW-0808">Transferase</keyword>
<sequence>MSVVDLSEAEFTRFQTYIYDVSGIRVGNHKRTLVSNRLRRRVRATGCEDFSDYYKLLTSVKGRQEMTDFLNEITTNETFFLRDQHQYDWFLEEFLVGISRAAREGKRPKRLKIWSAASSTGEEPYSMALCLARHPGSWSGWTIGITATDLSEAALAKGREGIYSDRAVHLIDETHRRLYFKHDAANNLWHIKPNVKNYVTFRHHNLLNAPTGGPFDCIFIKNVLIYFDTESKQRVVDHLLRALAPGGYLVVGPSEGIFRMLDALEKEKTWLYRKPTT</sequence>
<dbReference type="GO" id="GO:0008983">
    <property type="term" value="F:protein-glutamate O-methyltransferase activity"/>
    <property type="evidence" value="ECO:0007669"/>
    <property type="project" value="UniProtKB-EC"/>
</dbReference>
<evidence type="ECO:0000256" key="5">
    <source>
        <dbReference type="ARBA" id="ARBA00022691"/>
    </source>
</evidence>
<feature type="domain" description="CheR-type methyltransferase" evidence="6">
    <location>
        <begin position="1"/>
        <end position="277"/>
    </location>
</feature>
<protein>
    <recommendedName>
        <fullName evidence="2">protein-glutamate O-methyltransferase</fullName>
        <ecNumber evidence="2">2.1.1.80</ecNumber>
    </recommendedName>
</protein>
<dbReference type="Pfam" id="PF01739">
    <property type="entry name" value="CheR"/>
    <property type="match status" value="1"/>
</dbReference>
<keyword evidence="8" id="KW-1185">Reference proteome</keyword>
<proteinExistence type="predicted"/>
<dbReference type="AlphaFoldDB" id="A0A518BCP1"/>
<evidence type="ECO:0000256" key="4">
    <source>
        <dbReference type="ARBA" id="ARBA00022679"/>
    </source>
</evidence>
<dbReference type="PANTHER" id="PTHR24422:SF10">
    <property type="entry name" value="CHEMOTAXIS PROTEIN METHYLTRANSFERASE 2"/>
    <property type="match status" value="1"/>
</dbReference>
<dbReference type="Pfam" id="PF03705">
    <property type="entry name" value="CheR_N"/>
    <property type="match status" value="1"/>
</dbReference>
<dbReference type="GO" id="GO:0032259">
    <property type="term" value="P:methylation"/>
    <property type="evidence" value="ECO:0007669"/>
    <property type="project" value="UniProtKB-KW"/>
</dbReference>
<name>A0A518BCP1_9BACT</name>
<dbReference type="InterPro" id="IPR029063">
    <property type="entry name" value="SAM-dependent_MTases_sf"/>
</dbReference>
<dbReference type="InterPro" id="IPR036804">
    <property type="entry name" value="CheR_N_sf"/>
</dbReference>